<proteinExistence type="predicted"/>
<dbReference type="SMART" id="SM00355">
    <property type="entry name" value="ZnF_C2H2"/>
    <property type="match status" value="1"/>
</dbReference>
<dbReference type="AlphaFoldDB" id="A0AAV2HX15"/>
<comment type="caution">
    <text evidence="2">The sequence shown here is derived from an EMBL/GenBank/DDBJ whole genome shotgun (WGS) entry which is preliminary data.</text>
</comment>
<feature type="domain" description="C2H2-type" evidence="1">
    <location>
        <begin position="111"/>
        <end position="134"/>
    </location>
</feature>
<accession>A0AAV2HX15</accession>
<evidence type="ECO:0000313" key="3">
    <source>
        <dbReference type="Proteomes" id="UP001497497"/>
    </source>
</evidence>
<keyword evidence="3" id="KW-1185">Reference proteome</keyword>
<sequence>MASSEPGTMHYKIIDSDCDKTKFNTQDNSIKGPAEVKINNPHSQASFLIIGSNNSYLNQPSSKLKLPTSKPTLSASLTTEEEAELSSVDFYFLLGNMNIKGNSLTYERTEFKCLHCSFSTAWRPSLVKHMKNIHKDVLEFHTFLDIRNIEPPNNCNLNSE</sequence>
<gene>
    <name evidence="2" type="ORF">GSLYS_00012482001</name>
</gene>
<dbReference type="InterPro" id="IPR036236">
    <property type="entry name" value="Znf_C2H2_sf"/>
</dbReference>
<dbReference type="InterPro" id="IPR013087">
    <property type="entry name" value="Znf_C2H2_type"/>
</dbReference>
<reference evidence="2 3" key="1">
    <citation type="submission" date="2024-04" db="EMBL/GenBank/DDBJ databases">
        <authorList>
            <consortium name="Genoscope - CEA"/>
            <person name="William W."/>
        </authorList>
    </citation>
    <scope>NUCLEOTIDE SEQUENCE [LARGE SCALE GENOMIC DNA]</scope>
</reference>
<dbReference type="Proteomes" id="UP001497497">
    <property type="component" value="Unassembled WGS sequence"/>
</dbReference>
<protein>
    <recommendedName>
        <fullName evidence="1">C2H2-type domain-containing protein</fullName>
    </recommendedName>
</protein>
<evidence type="ECO:0000259" key="1">
    <source>
        <dbReference type="SMART" id="SM00355"/>
    </source>
</evidence>
<evidence type="ECO:0000313" key="2">
    <source>
        <dbReference type="EMBL" id="CAL1538661.1"/>
    </source>
</evidence>
<feature type="non-terminal residue" evidence="2">
    <location>
        <position position="160"/>
    </location>
</feature>
<organism evidence="2 3">
    <name type="scientific">Lymnaea stagnalis</name>
    <name type="common">Great pond snail</name>
    <name type="synonym">Helix stagnalis</name>
    <dbReference type="NCBI Taxonomy" id="6523"/>
    <lineage>
        <taxon>Eukaryota</taxon>
        <taxon>Metazoa</taxon>
        <taxon>Spiralia</taxon>
        <taxon>Lophotrochozoa</taxon>
        <taxon>Mollusca</taxon>
        <taxon>Gastropoda</taxon>
        <taxon>Heterobranchia</taxon>
        <taxon>Euthyneura</taxon>
        <taxon>Panpulmonata</taxon>
        <taxon>Hygrophila</taxon>
        <taxon>Lymnaeoidea</taxon>
        <taxon>Lymnaeidae</taxon>
        <taxon>Lymnaea</taxon>
    </lineage>
</organism>
<dbReference type="SUPFAM" id="SSF57667">
    <property type="entry name" value="beta-beta-alpha zinc fingers"/>
    <property type="match status" value="1"/>
</dbReference>
<name>A0AAV2HX15_LYMST</name>
<dbReference type="EMBL" id="CAXITT010000308">
    <property type="protein sequence ID" value="CAL1538661.1"/>
    <property type="molecule type" value="Genomic_DNA"/>
</dbReference>